<reference evidence="1" key="1">
    <citation type="submission" date="2019-04" db="EMBL/GenBank/DDBJ databases">
        <title>Microbes associate with the intestines of laboratory mice.</title>
        <authorList>
            <person name="Navarre W."/>
            <person name="Wong E."/>
            <person name="Huang K.C."/>
            <person name="Tropini C."/>
            <person name="Ng K."/>
            <person name="Yu B."/>
        </authorList>
    </citation>
    <scope>NUCLEOTIDE SEQUENCE</scope>
    <source>
        <strain evidence="1">NM86_A22</strain>
    </source>
</reference>
<gene>
    <name evidence="1" type="primary">rimP</name>
    <name evidence="1" type="ORF">E5990_04145</name>
</gene>
<keyword evidence="2" id="KW-1185">Reference proteome</keyword>
<protein>
    <submittedName>
        <fullName evidence="1">Ribosome assembly cofactor RimP</fullName>
    </submittedName>
</protein>
<dbReference type="EMBL" id="SSTG01000032">
    <property type="protein sequence ID" value="THG53624.1"/>
    <property type="molecule type" value="Genomic_DNA"/>
</dbReference>
<name>A0AC61S6M7_9BACT</name>
<organism evidence="1 2">
    <name type="scientific">Muribaculum caecicola</name>
    <dbReference type="NCBI Taxonomy" id="3038144"/>
    <lineage>
        <taxon>Bacteria</taxon>
        <taxon>Pseudomonadati</taxon>
        <taxon>Bacteroidota</taxon>
        <taxon>Bacteroidia</taxon>
        <taxon>Bacteroidales</taxon>
        <taxon>Muribaculaceae</taxon>
        <taxon>Muribaculum</taxon>
    </lineage>
</organism>
<accession>A0AC61S6M7</accession>
<sequence>MINKQDLTAFVEESLQDTGNFLVDVRVTPDNNVTVEIDNPEGVDIDTCASLTRKIEARFNRDEDDYELEVGSAGLTSPFKVRGQYVKNVGNPVEVLTKDGRKIRGVLSQVDGDAENIEFTLLVPKKIKEPGKKKPVMVDEPVALKASECKSVKYSFDFK</sequence>
<dbReference type="Proteomes" id="UP000305401">
    <property type="component" value="Unassembled WGS sequence"/>
</dbReference>
<comment type="caution">
    <text evidence="1">The sequence shown here is derived from an EMBL/GenBank/DDBJ whole genome shotgun (WGS) entry which is preliminary data.</text>
</comment>
<proteinExistence type="predicted"/>
<evidence type="ECO:0000313" key="2">
    <source>
        <dbReference type="Proteomes" id="UP000305401"/>
    </source>
</evidence>
<evidence type="ECO:0000313" key="1">
    <source>
        <dbReference type="EMBL" id="THG53624.1"/>
    </source>
</evidence>